<dbReference type="InterPro" id="IPR001870">
    <property type="entry name" value="B30.2/SPRY"/>
</dbReference>
<organism evidence="3 4">
    <name type="scientific">Heterodera trifolii</name>
    <dbReference type="NCBI Taxonomy" id="157864"/>
    <lineage>
        <taxon>Eukaryota</taxon>
        <taxon>Metazoa</taxon>
        <taxon>Ecdysozoa</taxon>
        <taxon>Nematoda</taxon>
        <taxon>Chromadorea</taxon>
        <taxon>Rhabditida</taxon>
        <taxon>Tylenchina</taxon>
        <taxon>Tylenchomorpha</taxon>
        <taxon>Tylenchoidea</taxon>
        <taxon>Heteroderidae</taxon>
        <taxon>Heteroderinae</taxon>
        <taxon>Heterodera</taxon>
    </lineage>
</organism>
<dbReference type="InterPro" id="IPR050618">
    <property type="entry name" value="Ubq-SigPath_Reg"/>
</dbReference>
<accession>A0ABD2L201</accession>
<proteinExistence type="predicted"/>
<dbReference type="InterPro" id="IPR003877">
    <property type="entry name" value="SPRY_dom"/>
</dbReference>
<feature type="region of interest" description="Disordered" evidence="1">
    <location>
        <begin position="126"/>
        <end position="174"/>
    </location>
</feature>
<evidence type="ECO:0000313" key="4">
    <source>
        <dbReference type="Proteomes" id="UP001620626"/>
    </source>
</evidence>
<dbReference type="InterPro" id="IPR044736">
    <property type="entry name" value="Gid1/RanBPM/SPLA_SPRY"/>
</dbReference>
<dbReference type="InterPro" id="IPR013320">
    <property type="entry name" value="ConA-like_dom_sf"/>
</dbReference>
<dbReference type="PROSITE" id="PS50188">
    <property type="entry name" value="B302_SPRY"/>
    <property type="match status" value="1"/>
</dbReference>
<dbReference type="CDD" id="cd12885">
    <property type="entry name" value="SPRY_RanBP_like"/>
    <property type="match status" value="2"/>
</dbReference>
<gene>
    <name evidence="3" type="ORF">niasHT_010514</name>
</gene>
<evidence type="ECO:0000313" key="3">
    <source>
        <dbReference type="EMBL" id="KAL3109250.1"/>
    </source>
</evidence>
<protein>
    <recommendedName>
        <fullName evidence="2">B30.2/SPRY domain-containing protein</fullName>
    </recommendedName>
</protein>
<dbReference type="EMBL" id="JBICBT010000574">
    <property type="protein sequence ID" value="KAL3109250.1"/>
    <property type="molecule type" value="Genomic_DNA"/>
</dbReference>
<dbReference type="AlphaFoldDB" id="A0ABD2L201"/>
<keyword evidence="4" id="KW-1185">Reference proteome</keyword>
<dbReference type="InterPro" id="IPR043136">
    <property type="entry name" value="B30.2/SPRY_sf"/>
</dbReference>
<dbReference type="SMART" id="SM00449">
    <property type="entry name" value="SPRY"/>
    <property type="match status" value="2"/>
</dbReference>
<dbReference type="Proteomes" id="UP001620626">
    <property type="component" value="Unassembled WGS sequence"/>
</dbReference>
<evidence type="ECO:0000256" key="1">
    <source>
        <dbReference type="SAM" id="MobiDB-lite"/>
    </source>
</evidence>
<sequence>MAKRKASSMLLSSSSESAGVAEQNENGDNDGGQNEVIYVPASAADGQHHKQQQNKLVEKCAKMEAEMNMTKLELENRTLKAELKQRELMDELKALQAKVAKMEEQKPNYVSLEQFESILGRIGELENHKKHQREKQQQKGEDDEEEEEGTATSTSQRRLSRRRTSTTQQTEFSAKISEFEKKQTAKFKAHLTKIEKQYSDLVTSIQAKVAAMEERQKNTGTFNAALREQMGNELLKAVHPNFRVNIAEKLIYSQQKNCWDLRFCHKDLKIIDAENLMVQHKGTEKAYISVFAQNSIPPNVASGIFYFEIKIVNVERHVTLGLVVKTTAMHGTPELRSRSCAYRSDGIFFIENFSWANESARCSRGDVAGFGLNLATRQIIFTKNGIRIVLSQLGWAPNQCHCGECQNFGHGVALTEAMAFFSSKKFPGPMEKRDVLVIIFTKNGIRIDTSDLFFYPSHLYDYYRSLYPCVSLTDPGDLIEANFGPIFKFDPTKKQLYQNFTKNCWDADACHSDLEITGTECLTVHYKGVGNGLRTIFAKCAAPLNVAGIFYYEITVINEQLIVSFGFATKAQQIPMPLDGTIKRCRGTCAYENNAFYWVDGRGRKSRHRFSGGDTVGCGINLATRHVFFTKNGKRLDFTIMLPSLTINQQQQQLFPFVILGDSDDKIEANFGPNFKFDFKSFY</sequence>
<feature type="domain" description="B30.2/SPRY" evidence="2">
    <location>
        <begin position="482"/>
        <end position="676"/>
    </location>
</feature>
<reference evidence="3 4" key="1">
    <citation type="submission" date="2024-10" db="EMBL/GenBank/DDBJ databases">
        <authorList>
            <person name="Kim D."/>
        </authorList>
    </citation>
    <scope>NUCLEOTIDE SEQUENCE [LARGE SCALE GENOMIC DNA]</scope>
    <source>
        <strain evidence="3">BH-2024</strain>
    </source>
</reference>
<feature type="compositionally biased region" description="Low complexity" evidence="1">
    <location>
        <begin position="7"/>
        <end position="35"/>
    </location>
</feature>
<dbReference type="SUPFAM" id="SSF49899">
    <property type="entry name" value="Concanavalin A-like lectins/glucanases"/>
    <property type="match status" value="2"/>
</dbReference>
<evidence type="ECO:0000259" key="2">
    <source>
        <dbReference type="PROSITE" id="PS50188"/>
    </source>
</evidence>
<dbReference type="Gene3D" id="2.60.120.920">
    <property type="match status" value="3"/>
</dbReference>
<name>A0ABD2L201_9BILA</name>
<comment type="caution">
    <text evidence="3">The sequence shown here is derived from an EMBL/GenBank/DDBJ whole genome shotgun (WGS) entry which is preliminary data.</text>
</comment>
<dbReference type="Pfam" id="PF00622">
    <property type="entry name" value="SPRY"/>
    <property type="match status" value="2"/>
</dbReference>
<feature type="region of interest" description="Disordered" evidence="1">
    <location>
        <begin position="1"/>
        <end position="35"/>
    </location>
</feature>
<dbReference type="PANTHER" id="PTHR12864">
    <property type="entry name" value="RAN BINDING PROTEIN 9-RELATED"/>
    <property type="match status" value="1"/>
</dbReference>